<organism evidence="9 10">
    <name type="scientific">Albidovulum inexpectatum</name>
    <dbReference type="NCBI Taxonomy" id="196587"/>
    <lineage>
        <taxon>Bacteria</taxon>
        <taxon>Pseudomonadati</taxon>
        <taxon>Pseudomonadota</taxon>
        <taxon>Alphaproteobacteria</taxon>
        <taxon>Rhodobacterales</taxon>
        <taxon>Paracoccaceae</taxon>
        <taxon>Albidovulum</taxon>
    </lineage>
</organism>
<dbReference type="Proteomes" id="UP000239736">
    <property type="component" value="Unassembled WGS sequence"/>
</dbReference>
<proteinExistence type="predicted"/>
<comment type="caution">
    <text evidence="9">The sequence shown here is derived from an EMBL/GenBank/DDBJ whole genome shotgun (WGS) entry which is preliminary data.</text>
</comment>
<comment type="subcellular location">
    <subcellularLocation>
        <location evidence="1">Membrane</location>
    </subcellularLocation>
</comment>
<keyword evidence="4" id="KW-0342">GTP-binding</keyword>
<sequence>MKSDRAIRPTAEGPTPPDFMRQGQERLSALKAELDELRDTLLDIEALSPSGSDRQIERLVAELDNFEPAITMIGQIKSGKTTLVNAMIGRPGLLPADVNPWTSVVTSLHLNVPIAPDAPVATFQFFDENEWDHLVTNGGRIGELSMRAGADDEVRKLQEQVAQMREKTRARLGRRFELLLGQRHEYRHVDEDLIQRYVCLGDDFADEEMDDKQGRFADITRSADLYLSAPAIPIPLCIKDTPGVNDTFLMREQITIRALRDSRLCVVVLSASQALSSVDMGLVRLVSNVKSDGVVIFVNRIDELSDPANQIPEIRDSILKTMARMNGPKDPRIIFGSAYWANAALADSVGNIVADSAEALRKCADALVGEGAGERTSRGMMWRLSGIPELFEVLGDRIARSAGARVLNHVRQRAANHVSGLRASTSLATMRIDGDSVQVMSPNEVSRLLDGIETKARAQLKEELDRVFSAFAARVNQSHARFLERALDALLQHLEKNGEDAPWQYSPDGLRLLLRTSYQVLRKNLYAACGSVYETAAQAVTQAYGQVVSVGVQGFSVRPPLPPEMPAPVSLGTTIALDLHSSWWKSWWKRRRGYRAYAKGFYSLIEAETAPIVAELRDRQAAEIRAAAEARLEEFLAEQRSVLMDVAEKGQVGMNELQELFGVRSQLERAEVLEMILEELSEAIAQTEEDAADEEVAIARKGAAA</sequence>
<keyword evidence="2" id="KW-0547">Nucleotide-binding</keyword>
<evidence type="ECO:0000256" key="1">
    <source>
        <dbReference type="ARBA" id="ARBA00004370"/>
    </source>
</evidence>
<keyword evidence="6" id="KW-0175">Coiled coil</keyword>
<dbReference type="InterPro" id="IPR027094">
    <property type="entry name" value="Mitofusin_fam"/>
</dbReference>
<feature type="region of interest" description="Disordered" evidence="7">
    <location>
        <begin position="1"/>
        <end position="21"/>
    </location>
</feature>
<evidence type="ECO:0000256" key="7">
    <source>
        <dbReference type="SAM" id="MobiDB-lite"/>
    </source>
</evidence>
<dbReference type="Gene3D" id="3.40.50.300">
    <property type="entry name" value="P-loop containing nucleotide triphosphate hydrolases"/>
    <property type="match status" value="2"/>
</dbReference>
<dbReference type="OrthoDB" id="7927795at2"/>
<keyword evidence="3" id="KW-0378">Hydrolase</keyword>
<dbReference type="GO" id="GO:0005525">
    <property type="term" value="F:GTP binding"/>
    <property type="evidence" value="ECO:0007669"/>
    <property type="project" value="UniProtKB-KW"/>
</dbReference>
<protein>
    <submittedName>
        <fullName evidence="9">Dynamin family protein</fullName>
    </submittedName>
</protein>
<dbReference type="AlphaFoldDB" id="A0A2S5JGP9"/>
<dbReference type="InterPro" id="IPR027417">
    <property type="entry name" value="P-loop_NTPase"/>
</dbReference>
<evidence type="ECO:0000256" key="4">
    <source>
        <dbReference type="ARBA" id="ARBA00023134"/>
    </source>
</evidence>
<keyword evidence="5" id="KW-0472">Membrane</keyword>
<gene>
    <name evidence="9" type="ORF">LV82_01920</name>
</gene>
<dbReference type="PANTHER" id="PTHR10465:SF0">
    <property type="entry name" value="SARCALUMENIN"/>
    <property type="match status" value="1"/>
</dbReference>
<evidence type="ECO:0000256" key="3">
    <source>
        <dbReference type="ARBA" id="ARBA00022801"/>
    </source>
</evidence>
<reference evidence="9 10" key="1">
    <citation type="submission" date="2018-01" db="EMBL/GenBank/DDBJ databases">
        <title>Genomic Encyclopedia of Archaeal and Bacterial Type Strains, Phase II (KMG-II): from individual species to whole genera.</title>
        <authorList>
            <person name="Goeker M."/>
        </authorList>
    </citation>
    <scope>NUCLEOTIDE SEQUENCE [LARGE SCALE GENOMIC DNA]</scope>
    <source>
        <strain evidence="9 10">DSM 12048</strain>
    </source>
</reference>
<dbReference type="InterPro" id="IPR045063">
    <property type="entry name" value="Dynamin_N"/>
</dbReference>
<dbReference type="PANTHER" id="PTHR10465">
    <property type="entry name" value="TRANSMEMBRANE GTPASE FZO1"/>
    <property type="match status" value="1"/>
</dbReference>
<dbReference type="GO" id="GO:0016020">
    <property type="term" value="C:membrane"/>
    <property type="evidence" value="ECO:0007669"/>
    <property type="project" value="UniProtKB-SubCell"/>
</dbReference>
<evidence type="ECO:0000313" key="9">
    <source>
        <dbReference type="EMBL" id="PPB80571.1"/>
    </source>
</evidence>
<keyword evidence="10" id="KW-1185">Reference proteome</keyword>
<evidence type="ECO:0000256" key="5">
    <source>
        <dbReference type="ARBA" id="ARBA00023136"/>
    </source>
</evidence>
<evidence type="ECO:0000259" key="8">
    <source>
        <dbReference type="Pfam" id="PF00350"/>
    </source>
</evidence>
<accession>A0A2S5JGP9</accession>
<dbReference type="SUPFAM" id="SSF52540">
    <property type="entry name" value="P-loop containing nucleoside triphosphate hydrolases"/>
    <property type="match status" value="1"/>
</dbReference>
<dbReference type="GO" id="GO:0003924">
    <property type="term" value="F:GTPase activity"/>
    <property type="evidence" value="ECO:0007669"/>
    <property type="project" value="InterPro"/>
</dbReference>
<evidence type="ECO:0000256" key="2">
    <source>
        <dbReference type="ARBA" id="ARBA00022741"/>
    </source>
</evidence>
<name>A0A2S5JGP9_9RHOB</name>
<evidence type="ECO:0000256" key="6">
    <source>
        <dbReference type="SAM" id="Coils"/>
    </source>
</evidence>
<dbReference type="Pfam" id="PF00350">
    <property type="entry name" value="Dynamin_N"/>
    <property type="match status" value="1"/>
</dbReference>
<dbReference type="EMBL" id="PRDS01000005">
    <property type="protein sequence ID" value="PPB80571.1"/>
    <property type="molecule type" value="Genomic_DNA"/>
</dbReference>
<feature type="coiled-coil region" evidence="6">
    <location>
        <begin position="663"/>
        <end position="697"/>
    </location>
</feature>
<feature type="domain" description="Dynamin N-terminal" evidence="8">
    <location>
        <begin position="70"/>
        <end position="284"/>
    </location>
</feature>
<evidence type="ECO:0000313" key="10">
    <source>
        <dbReference type="Proteomes" id="UP000239736"/>
    </source>
</evidence>